<evidence type="ECO:0000256" key="1">
    <source>
        <dbReference type="SAM" id="MobiDB-lite"/>
    </source>
</evidence>
<proteinExistence type="predicted"/>
<organism evidence="2 3">
    <name type="scientific">Colletotrichum plurivorum</name>
    <dbReference type="NCBI Taxonomy" id="2175906"/>
    <lineage>
        <taxon>Eukaryota</taxon>
        <taxon>Fungi</taxon>
        <taxon>Dikarya</taxon>
        <taxon>Ascomycota</taxon>
        <taxon>Pezizomycotina</taxon>
        <taxon>Sordariomycetes</taxon>
        <taxon>Hypocreomycetidae</taxon>
        <taxon>Glomerellales</taxon>
        <taxon>Glomerellaceae</taxon>
        <taxon>Colletotrichum</taxon>
        <taxon>Colletotrichum orchidearum species complex</taxon>
    </lineage>
</organism>
<protein>
    <submittedName>
        <fullName evidence="2">Uncharacterized protein</fullName>
    </submittedName>
</protein>
<feature type="compositionally biased region" description="Low complexity" evidence="1">
    <location>
        <begin position="194"/>
        <end position="204"/>
    </location>
</feature>
<dbReference type="AlphaFoldDB" id="A0A8H6K650"/>
<accession>A0A8H6K650</accession>
<comment type="caution">
    <text evidence="2">The sequence shown here is derived from an EMBL/GenBank/DDBJ whole genome shotgun (WGS) entry which is preliminary data.</text>
</comment>
<feature type="region of interest" description="Disordered" evidence="1">
    <location>
        <begin position="167"/>
        <end position="204"/>
    </location>
</feature>
<dbReference type="EMBL" id="WIGO01000167">
    <property type="protein sequence ID" value="KAF6825747.1"/>
    <property type="molecule type" value="Genomic_DNA"/>
</dbReference>
<sequence length="204" mass="22445">MLTTEERILVDDCHFKVDNTPGEERGFTVNVGPGQINFLYVCGANKTVSQRAADLAKRLFASILQSKHAASESINIRSLLSSLEKQYQEWDANLATDDPLLANKCLWSAIRTSGTEHTIDSEEMPEATKELPMQAPGETSQTRRWSLRTMIKKFRILLMGPKGKKILGSATPIGSPQAAQKDETNAAHDSEWGTSTSSLTSFST</sequence>
<reference evidence="2" key="1">
    <citation type="journal article" date="2020" name="Phytopathology">
        <title>Genome Sequence Resources of Colletotrichum truncatum, C. plurivorum, C. musicola, and C. sojae: Four Species Pathogenic to Soybean (Glycine max).</title>
        <authorList>
            <person name="Rogerio F."/>
            <person name="Boufleur T.R."/>
            <person name="Ciampi-Guillardi M."/>
            <person name="Sukno S.A."/>
            <person name="Thon M.R."/>
            <person name="Massola Junior N.S."/>
            <person name="Baroncelli R."/>
        </authorList>
    </citation>
    <scope>NUCLEOTIDE SEQUENCE</scope>
    <source>
        <strain evidence="2">LFN00145</strain>
    </source>
</reference>
<dbReference type="Proteomes" id="UP000654918">
    <property type="component" value="Unassembled WGS sequence"/>
</dbReference>
<feature type="compositionally biased region" description="Basic and acidic residues" evidence="1">
    <location>
        <begin position="180"/>
        <end position="191"/>
    </location>
</feature>
<feature type="region of interest" description="Disordered" evidence="1">
    <location>
        <begin position="116"/>
        <end position="142"/>
    </location>
</feature>
<keyword evidence="3" id="KW-1185">Reference proteome</keyword>
<evidence type="ECO:0000313" key="2">
    <source>
        <dbReference type="EMBL" id="KAF6825747.1"/>
    </source>
</evidence>
<evidence type="ECO:0000313" key="3">
    <source>
        <dbReference type="Proteomes" id="UP000654918"/>
    </source>
</evidence>
<name>A0A8H6K650_9PEZI</name>
<gene>
    <name evidence="2" type="ORF">CPLU01_10102</name>
</gene>